<comment type="cofactor">
    <cofactor evidence="3">
        <name>a divalent metal cation</name>
        <dbReference type="ChEBI" id="CHEBI:60240"/>
    </cofactor>
</comment>
<dbReference type="InterPro" id="IPR023214">
    <property type="entry name" value="HAD_sf"/>
</dbReference>
<dbReference type="AlphaFoldDB" id="A0AAV0AIF2"/>
<dbReference type="SUPFAM" id="SSF56784">
    <property type="entry name" value="HAD-like"/>
    <property type="match status" value="1"/>
</dbReference>
<dbReference type="GO" id="GO:0003825">
    <property type="term" value="F:alpha,alpha-trehalose-phosphate synthase (UDP-forming) activity"/>
    <property type="evidence" value="ECO:0007669"/>
    <property type="project" value="TreeGrafter"/>
</dbReference>
<dbReference type="PANTHER" id="PTHR10788:SF106">
    <property type="entry name" value="BCDNA.GH08860"/>
    <property type="match status" value="1"/>
</dbReference>
<reference evidence="5" key="1">
    <citation type="submission" date="2022-06" db="EMBL/GenBank/DDBJ databases">
        <authorList>
            <consortium name="SYNGENTA / RWTH Aachen University"/>
        </authorList>
    </citation>
    <scope>NUCLEOTIDE SEQUENCE</scope>
</reference>
<keyword evidence="6" id="KW-1185">Reference proteome</keyword>
<evidence type="ECO:0000256" key="1">
    <source>
        <dbReference type="ARBA" id="ARBA00005409"/>
    </source>
</evidence>
<protein>
    <recommendedName>
        <fullName evidence="3">Trehalose 6-phosphate phosphatase</fullName>
        <ecNumber evidence="3">3.1.3.12</ecNumber>
    </recommendedName>
</protein>
<dbReference type="InterPro" id="IPR036412">
    <property type="entry name" value="HAD-like_sf"/>
</dbReference>
<keyword evidence="4" id="KW-0732">Signal</keyword>
<comment type="similarity">
    <text evidence="1">In the N-terminal section; belongs to the glycosyltransferase 20 family.</text>
</comment>
<dbReference type="Proteomes" id="UP001153365">
    <property type="component" value="Unassembled WGS sequence"/>
</dbReference>
<evidence type="ECO:0000256" key="2">
    <source>
        <dbReference type="ARBA" id="ARBA00006330"/>
    </source>
</evidence>
<keyword evidence="3" id="KW-0378">Hydrolase</keyword>
<evidence type="ECO:0000256" key="4">
    <source>
        <dbReference type="SAM" id="SignalP"/>
    </source>
</evidence>
<dbReference type="Gene3D" id="3.30.70.1020">
    <property type="entry name" value="Trehalose-6-phosphate phosphatase related protein, domain 2"/>
    <property type="match status" value="1"/>
</dbReference>
<comment type="pathway">
    <text evidence="3">Glycan biosynthesis; trehalose biosynthesis.</text>
</comment>
<dbReference type="InterPro" id="IPR001830">
    <property type="entry name" value="Glyco_trans_20"/>
</dbReference>
<proteinExistence type="inferred from homology"/>
<name>A0AAV0AIF2_PHAPC</name>
<dbReference type="InterPro" id="IPR003337">
    <property type="entry name" value="Trehalose_PPase"/>
</dbReference>
<feature type="chain" id="PRO_5043897364" description="Trehalose 6-phosphate phosphatase" evidence="4">
    <location>
        <begin position="25"/>
        <end position="352"/>
    </location>
</feature>
<dbReference type="Gene3D" id="3.40.50.1000">
    <property type="entry name" value="HAD superfamily/HAD-like"/>
    <property type="match status" value="1"/>
</dbReference>
<comment type="caution">
    <text evidence="5">The sequence shown here is derived from an EMBL/GenBank/DDBJ whole genome shotgun (WGS) entry which is preliminary data.</text>
</comment>
<sequence>MELKKAFWKLCLFLSARNILKCTAGPALRDCENTFDFGHELHEGYCISPIMGIKTPIEHHKPYRSPLSYEAAAERTLDDTPSLNIKETKAEFDKASSPLVVLDYDGTVTNLVRNKDEALPSKALYDALEGLDKKKHVTVAFITGRDKNFLDSIFKYENFIYCAERGAYCKLPGKDWVARTNLEMKGWSKKFEREINKFLNNIAGSEVEEKEKEIVLHYRKAVDPVKADSKVAYHLGRLQAIASGVKSPKLKVSQGNKVLEITMAEVNKGEMLRELLSNRISTDFVLCLGDDRSDEDMFKTLVQNVAQLKSASIHTAIVTADRNKADKTAALSKMENPEAVIDLLQRLAAKES</sequence>
<comment type="similarity">
    <text evidence="2">In the C-terminal section; belongs to the trehalose phosphatase family.</text>
</comment>
<comment type="catalytic activity">
    <reaction evidence="3">
        <text>alpha,alpha-trehalose 6-phosphate + H2O = alpha,alpha-trehalose + phosphate</text>
        <dbReference type="Rhea" id="RHEA:23420"/>
        <dbReference type="ChEBI" id="CHEBI:15377"/>
        <dbReference type="ChEBI" id="CHEBI:16551"/>
        <dbReference type="ChEBI" id="CHEBI:43474"/>
        <dbReference type="ChEBI" id="CHEBI:58429"/>
        <dbReference type="EC" id="3.1.3.12"/>
    </reaction>
</comment>
<gene>
    <name evidence="5" type="ORF">PPACK8108_LOCUS1195</name>
</gene>
<dbReference type="NCBIfam" id="TIGR00685">
    <property type="entry name" value="T6PP"/>
    <property type="match status" value="1"/>
</dbReference>
<accession>A0AAV0AIF2</accession>
<organism evidence="5 6">
    <name type="scientific">Phakopsora pachyrhizi</name>
    <name type="common">Asian soybean rust disease fungus</name>
    <dbReference type="NCBI Taxonomy" id="170000"/>
    <lineage>
        <taxon>Eukaryota</taxon>
        <taxon>Fungi</taxon>
        <taxon>Dikarya</taxon>
        <taxon>Basidiomycota</taxon>
        <taxon>Pucciniomycotina</taxon>
        <taxon>Pucciniomycetes</taxon>
        <taxon>Pucciniales</taxon>
        <taxon>Phakopsoraceae</taxon>
        <taxon>Phakopsora</taxon>
    </lineage>
</organism>
<evidence type="ECO:0000256" key="3">
    <source>
        <dbReference type="RuleBase" id="RU361117"/>
    </source>
</evidence>
<dbReference type="GO" id="GO:0005992">
    <property type="term" value="P:trehalose biosynthetic process"/>
    <property type="evidence" value="ECO:0007669"/>
    <property type="project" value="InterPro"/>
</dbReference>
<dbReference type="Pfam" id="PF02358">
    <property type="entry name" value="Trehalose_PPase"/>
    <property type="match status" value="1"/>
</dbReference>
<dbReference type="EC" id="3.1.3.12" evidence="3"/>
<dbReference type="PANTHER" id="PTHR10788">
    <property type="entry name" value="TREHALOSE-6-PHOSPHATE SYNTHASE"/>
    <property type="match status" value="1"/>
</dbReference>
<dbReference type="GO" id="GO:0004805">
    <property type="term" value="F:trehalose-phosphatase activity"/>
    <property type="evidence" value="ECO:0007669"/>
    <property type="project" value="UniProtKB-EC"/>
</dbReference>
<comment type="similarity">
    <text evidence="3">Belongs to the trehalose phosphatase family.</text>
</comment>
<dbReference type="EMBL" id="CALTRL010000161">
    <property type="protein sequence ID" value="CAH7666838.1"/>
    <property type="molecule type" value="Genomic_DNA"/>
</dbReference>
<dbReference type="NCBIfam" id="TIGR01484">
    <property type="entry name" value="HAD-SF-IIB"/>
    <property type="match status" value="1"/>
</dbReference>
<evidence type="ECO:0000313" key="6">
    <source>
        <dbReference type="Proteomes" id="UP001153365"/>
    </source>
</evidence>
<feature type="signal peptide" evidence="4">
    <location>
        <begin position="1"/>
        <end position="24"/>
    </location>
</feature>
<comment type="function">
    <text evidence="3">Removes the phosphate from trehalose 6-phosphate to produce free trehalose.</text>
</comment>
<evidence type="ECO:0000313" key="5">
    <source>
        <dbReference type="EMBL" id="CAH7666838.1"/>
    </source>
</evidence>
<dbReference type="InterPro" id="IPR006379">
    <property type="entry name" value="HAD-SF_hydro_IIB"/>
</dbReference>